<evidence type="ECO:0000313" key="4">
    <source>
        <dbReference type="Proteomes" id="UP000247005"/>
    </source>
</evidence>
<protein>
    <recommendedName>
        <fullName evidence="5">Ankyrin repeat domain-containing protein</fullName>
    </recommendedName>
</protein>
<sequence length="330" mass="37665">MDLVTSLLQRGLLERALDLAISESFFNSRSPDDIKHALKAGYDINAVNSNGNNAIFGCRTPEALDFLLSHEINIHHINEQGQNALFHQKNPEILKKLIELGLDTSHTDAKGYTCIFEHYRDAEGLQVLLNAGCEINHVDNRGRNILFLPLSPDVLSIAIDAGCNVNHINHAGKGFIEEEYNDELYKIILLNIDKFERRVLHVDFCNPSSVFFLSELSKHGFKIKLNKDRFAINSYISDYKAILSTLDYISDIQDVNFYKYKGGPLYKDIDKRIVKWMIRNKFLIDLTKISDNKNHDDILKYKINYEQKEISSHLIPAKNKSATVKNGGRL</sequence>
<accession>A0A2P5GH37</accession>
<comment type="caution">
    <text evidence="2">The sequence shown here is derived from an EMBL/GenBank/DDBJ whole genome shotgun (WGS) entry which is preliminary data.</text>
</comment>
<name>A0A2P5GH37_9ENTR</name>
<organism evidence="2 4">
    <name type="scientific">Superficieibacter electus</name>
    <dbReference type="NCBI Taxonomy" id="2022662"/>
    <lineage>
        <taxon>Bacteria</taxon>
        <taxon>Pseudomonadati</taxon>
        <taxon>Pseudomonadota</taxon>
        <taxon>Gammaproteobacteria</taxon>
        <taxon>Enterobacterales</taxon>
        <taxon>Enterobacteriaceae</taxon>
        <taxon>Superficieibacter</taxon>
    </lineage>
</organism>
<dbReference type="RefSeq" id="WP_103678783.1">
    <property type="nucleotide sequence ID" value="NZ_PQGD01000040.1"/>
</dbReference>
<evidence type="ECO:0000313" key="2">
    <source>
        <dbReference type="EMBL" id="POP41550.1"/>
    </source>
</evidence>
<dbReference type="SUPFAM" id="SSF48403">
    <property type="entry name" value="Ankyrin repeat"/>
    <property type="match status" value="1"/>
</dbReference>
<dbReference type="Proteomes" id="UP000237073">
    <property type="component" value="Unassembled WGS sequence"/>
</dbReference>
<dbReference type="EMBL" id="PQGE01000043">
    <property type="protein sequence ID" value="POP40556.1"/>
    <property type="molecule type" value="Genomic_DNA"/>
</dbReference>
<keyword evidence="3" id="KW-1185">Reference proteome</keyword>
<dbReference type="AlphaFoldDB" id="A0A2P5GH37"/>
<dbReference type="OrthoDB" id="6628707at2"/>
<proteinExistence type="predicted"/>
<dbReference type="InterPro" id="IPR036770">
    <property type="entry name" value="Ankyrin_rpt-contain_sf"/>
</dbReference>
<dbReference type="Proteomes" id="UP000247005">
    <property type="component" value="Unassembled WGS sequence"/>
</dbReference>
<reference evidence="3 4" key="1">
    <citation type="submission" date="2018-01" db="EMBL/GenBank/DDBJ databases">
        <title>Superficieibacter electus gen. nov., sp. nov., an extended-spectrum beta-lactamase possessing member of the Enterobacteriaceae family, isolated from intensive care unit surfaces.</title>
        <authorList>
            <person name="Potter R.F."/>
            <person name="D'Souza A.W."/>
        </authorList>
    </citation>
    <scope>NUCLEOTIDE SEQUENCE [LARGE SCALE GENOMIC DNA]</scope>
    <source>
        <strain evidence="2 4">BP-1</strain>
        <strain evidence="1 3">BP-2</strain>
    </source>
</reference>
<evidence type="ECO:0000313" key="1">
    <source>
        <dbReference type="EMBL" id="POP40556.1"/>
    </source>
</evidence>
<dbReference type="Gene3D" id="1.25.40.20">
    <property type="entry name" value="Ankyrin repeat-containing domain"/>
    <property type="match status" value="1"/>
</dbReference>
<evidence type="ECO:0000313" key="3">
    <source>
        <dbReference type="Proteomes" id="UP000237073"/>
    </source>
</evidence>
<evidence type="ECO:0008006" key="5">
    <source>
        <dbReference type="Google" id="ProtNLM"/>
    </source>
</evidence>
<gene>
    <name evidence="2" type="ORF">CHU32_26660</name>
    <name evidence="1" type="ORF">CHU33_26745</name>
</gene>
<dbReference type="EMBL" id="PQGD01000040">
    <property type="protein sequence ID" value="POP41550.1"/>
    <property type="molecule type" value="Genomic_DNA"/>
</dbReference>